<accession>A0A0A9JUG3</accession>
<sequence length="41" mass="4228">MIGLLVTTFFGSTAAAAPSPLLWPSTLSRSSTCACHLAIFS</sequence>
<proteinExistence type="predicted"/>
<name>A0A0A9JUG3_ARUDO</name>
<reference evidence="1" key="1">
    <citation type="submission" date="2014-09" db="EMBL/GenBank/DDBJ databases">
        <authorList>
            <person name="Magalhaes I.L.F."/>
            <person name="Oliveira U."/>
            <person name="Santos F.R."/>
            <person name="Vidigal T.H.D.A."/>
            <person name="Brescovit A.D."/>
            <person name="Santos A.J."/>
        </authorList>
    </citation>
    <scope>NUCLEOTIDE SEQUENCE</scope>
    <source>
        <tissue evidence="1">Shoot tissue taken approximately 20 cm above the soil surface</tissue>
    </source>
</reference>
<dbReference type="EMBL" id="GBRH01179449">
    <property type="protein sequence ID" value="JAE18447.1"/>
    <property type="molecule type" value="Transcribed_RNA"/>
</dbReference>
<protein>
    <submittedName>
        <fullName evidence="1">Uncharacterized protein</fullName>
    </submittedName>
</protein>
<evidence type="ECO:0000313" key="1">
    <source>
        <dbReference type="EMBL" id="JAE18447.1"/>
    </source>
</evidence>
<reference evidence="1" key="2">
    <citation type="journal article" date="2015" name="Data Brief">
        <title>Shoot transcriptome of the giant reed, Arundo donax.</title>
        <authorList>
            <person name="Barrero R.A."/>
            <person name="Guerrero F.D."/>
            <person name="Moolhuijzen P."/>
            <person name="Goolsby J.A."/>
            <person name="Tidwell J."/>
            <person name="Bellgard S.E."/>
            <person name="Bellgard M.I."/>
        </authorList>
    </citation>
    <scope>NUCLEOTIDE SEQUENCE</scope>
    <source>
        <tissue evidence="1">Shoot tissue taken approximately 20 cm above the soil surface</tissue>
    </source>
</reference>
<organism evidence="1">
    <name type="scientific">Arundo donax</name>
    <name type="common">Giant reed</name>
    <name type="synonym">Donax arundinaceus</name>
    <dbReference type="NCBI Taxonomy" id="35708"/>
    <lineage>
        <taxon>Eukaryota</taxon>
        <taxon>Viridiplantae</taxon>
        <taxon>Streptophyta</taxon>
        <taxon>Embryophyta</taxon>
        <taxon>Tracheophyta</taxon>
        <taxon>Spermatophyta</taxon>
        <taxon>Magnoliopsida</taxon>
        <taxon>Liliopsida</taxon>
        <taxon>Poales</taxon>
        <taxon>Poaceae</taxon>
        <taxon>PACMAD clade</taxon>
        <taxon>Arundinoideae</taxon>
        <taxon>Arundineae</taxon>
        <taxon>Arundo</taxon>
    </lineage>
</organism>
<dbReference type="AlphaFoldDB" id="A0A0A9JUG3"/>